<feature type="region of interest" description="Disordered" evidence="1">
    <location>
        <begin position="113"/>
        <end position="151"/>
    </location>
</feature>
<accession>A0A853DRR7</accession>
<comment type="caution">
    <text evidence="2">The sequence shown here is derived from an EMBL/GenBank/DDBJ whole genome shotgun (WGS) entry which is preliminary data.</text>
</comment>
<dbReference type="RefSeq" id="WP_246311595.1">
    <property type="nucleotide sequence ID" value="NZ_BAAAHA010000002.1"/>
</dbReference>
<sequence>MRLLEETIREMGCFTTVYIAKSPELGAEYTRLLKEREAALEPFDLSEAPEELQAEEWATYGAALKDQIERDAREIPGLDVPIEIEVDATIPGSPIIRPALDDLAANLVENATATVPSPADLPETPLERLQEGTTHAHPRLGEGPYATPEYE</sequence>
<evidence type="ECO:0000313" key="2">
    <source>
        <dbReference type="EMBL" id="NYK11746.1"/>
    </source>
</evidence>
<dbReference type="EMBL" id="JACCHJ010000001">
    <property type="protein sequence ID" value="NYK11746.1"/>
    <property type="molecule type" value="Genomic_DNA"/>
</dbReference>
<gene>
    <name evidence="2" type="ORF">HNR14_003627</name>
</gene>
<evidence type="ECO:0000256" key="1">
    <source>
        <dbReference type="SAM" id="MobiDB-lite"/>
    </source>
</evidence>
<proteinExistence type="predicted"/>
<organism evidence="2 3">
    <name type="scientific">Leifsonia naganoensis</name>
    <dbReference type="NCBI Taxonomy" id="150025"/>
    <lineage>
        <taxon>Bacteria</taxon>
        <taxon>Bacillati</taxon>
        <taxon>Actinomycetota</taxon>
        <taxon>Actinomycetes</taxon>
        <taxon>Micrococcales</taxon>
        <taxon>Microbacteriaceae</taxon>
        <taxon>Leifsonia</taxon>
    </lineage>
</organism>
<dbReference type="Proteomes" id="UP000521075">
    <property type="component" value="Unassembled WGS sequence"/>
</dbReference>
<evidence type="ECO:0000313" key="3">
    <source>
        <dbReference type="Proteomes" id="UP000521075"/>
    </source>
</evidence>
<protein>
    <submittedName>
        <fullName evidence="2">Uncharacterized protein</fullName>
    </submittedName>
</protein>
<dbReference type="AlphaFoldDB" id="A0A853DRR7"/>
<keyword evidence="3" id="KW-1185">Reference proteome</keyword>
<reference evidence="2 3" key="1">
    <citation type="submission" date="2020-07" db="EMBL/GenBank/DDBJ databases">
        <title>Sequencing the genomes of 1000 actinobacteria strains.</title>
        <authorList>
            <person name="Klenk H.-P."/>
        </authorList>
    </citation>
    <scope>NUCLEOTIDE SEQUENCE [LARGE SCALE GENOMIC DNA]</scope>
    <source>
        <strain evidence="2 3">DSM 15166</strain>
    </source>
</reference>
<name>A0A853DRR7_9MICO</name>